<organism evidence="1 2">
    <name type="scientific">Methanococcoides vulcani</name>
    <dbReference type="NCBI Taxonomy" id="1353158"/>
    <lineage>
        <taxon>Archaea</taxon>
        <taxon>Methanobacteriati</taxon>
        <taxon>Methanobacteriota</taxon>
        <taxon>Stenosarchaea group</taxon>
        <taxon>Methanomicrobia</taxon>
        <taxon>Methanosarcinales</taxon>
        <taxon>Methanosarcinaceae</taxon>
        <taxon>Methanococcoides</taxon>
    </lineage>
</organism>
<evidence type="ECO:0000313" key="1">
    <source>
        <dbReference type="EMBL" id="SES76927.1"/>
    </source>
</evidence>
<dbReference type="Proteomes" id="UP000243338">
    <property type="component" value="Unassembled WGS sequence"/>
</dbReference>
<dbReference type="InterPro" id="IPR011330">
    <property type="entry name" value="Glyco_hydro/deAcase_b/a-brl"/>
</dbReference>
<name>A0A1H9Z668_9EURY</name>
<dbReference type="STRING" id="1353158.SAMN04488587_0883"/>
<dbReference type="RefSeq" id="WP_091689397.1">
    <property type="nucleotide sequence ID" value="NZ_CAAGSJ010000001.1"/>
</dbReference>
<reference evidence="2" key="1">
    <citation type="submission" date="2016-10" db="EMBL/GenBank/DDBJ databases">
        <authorList>
            <person name="Varghese N."/>
            <person name="Submissions S."/>
        </authorList>
    </citation>
    <scope>NUCLEOTIDE SEQUENCE [LARGE SCALE GENOMIC DNA]</scope>
    <source>
        <strain evidence="2">SLH 33</strain>
    </source>
</reference>
<dbReference type="SUPFAM" id="SSF88713">
    <property type="entry name" value="Glycoside hydrolase/deacetylase"/>
    <property type="match status" value="1"/>
</dbReference>
<dbReference type="EMBL" id="FOHQ01000002">
    <property type="protein sequence ID" value="SES76927.1"/>
    <property type="molecule type" value="Genomic_DNA"/>
</dbReference>
<evidence type="ECO:0000313" key="2">
    <source>
        <dbReference type="Proteomes" id="UP000243338"/>
    </source>
</evidence>
<keyword evidence="2" id="KW-1185">Reference proteome</keyword>
<accession>A0A1H9Z668</accession>
<protein>
    <recommendedName>
        <fullName evidence="3">Polysaccharide deacetylase</fullName>
    </recommendedName>
</protein>
<gene>
    <name evidence="1" type="ORF">SAMN04488587_0883</name>
</gene>
<proteinExistence type="predicted"/>
<dbReference type="OrthoDB" id="301436at2157"/>
<evidence type="ECO:0008006" key="3">
    <source>
        <dbReference type="Google" id="ProtNLM"/>
    </source>
</evidence>
<sequence length="256" mass="29773">MLSIDDHDFTIHKFHRLCDAIATTYPTITMAEYMNKEHSVRFVLMRHDVDRMPGHALETARIEHELGIKATYYFRSIKSVFKPEIMKQILDMGHEIGYHYETLSEANGDPEKGIELFQSHLENFNDVCKVKTICMHGKPLSKYDNRDLWKTYDFKDYDIVGEAYLSVGYELNYFSDTGRSWNKKNSLRDFIPNKTEGFTADTTDDLIDLIEGGELDNFYILTHPERWSLNLIDWGLYCGMDMAVNVVKKVIAAVRT</sequence>
<dbReference type="GO" id="GO:0005975">
    <property type="term" value="P:carbohydrate metabolic process"/>
    <property type="evidence" value="ECO:0007669"/>
    <property type="project" value="InterPro"/>
</dbReference>
<dbReference type="AlphaFoldDB" id="A0A1H9Z668"/>